<dbReference type="SUPFAM" id="SSF51735">
    <property type="entry name" value="NAD(P)-binding Rossmann-fold domains"/>
    <property type="match status" value="1"/>
</dbReference>
<gene>
    <name evidence="4" type="ORF">GH975_05455</name>
</gene>
<dbReference type="OrthoDB" id="9790785at2"/>
<keyword evidence="5" id="KW-1185">Reference proteome</keyword>
<reference evidence="4 5" key="1">
    <citation type="submission" date="2019-11" db="EMBL/GenBank/DDBJ databases">
        <authorList>
            <person name="Khan S.A."/>
            <person name="Jeon C.O."/>
            <person name="Chun B.H."/>
        </authorList>
    </citation>
    <scope>NUCLEOTIDE SEQUENCE [LARGE SCALE GENOMIC DNA]</scope>
    <source>
        <strain evidence="4 5">IMCC 1097</strain>
    </source>
</reference>
<dbReference type="AlphaFoldDB" id="A0A5Q2QFZ3"/>
<dbReference type="Pfam" id="PF00106">
    <property type="entry name" value="adh_short"/>
    <property type="match status" value="1"/>
</dbReference>
<comment type="similarity">
    <text evidence="1">Belongs to the short-chain dehydrogenases/reductases (SDR) family.</text>
</comment>
<feature type="domain" description="Ketoreductase" evidence="3">
    <location>
        <begin position="14"/>
        <end position="179"/>
    </location>
</feature>
<dbReference type="PROSITE" id="PS00061">
    <property type="entry name" value="ADH_SHORT"/>
    <property type="match status" value="1"/>
</dbReference>
<dbReference type="SMART" id="SM00822">
    <property type="entry name" value="PKS_KR"/>
    <property type="match status" value="1"/>
</dbReference>
<evidence type="ECO:0000259" key="3">
    <source>
        <dbReference type="SMART" id="SM00822"/>
    </source>
</evidence>
<protein>
    <submittedName>
        <fullName evidence="4">YciK family oxidoreductase</fullName>
    </submittedName>
</protein>
<dbReference type="Proteomes" id="UP000388235">
    <property type="component" value="Chromosome"/>
</dbReference>
<proteinExistence type="inferred from homology"/>
<dbReference type="KEGG" id="llp:GH975_05455"/>
<dbReference type="GO" id="GO:0016491">
    <property type="term" value="F:oxidoreductase activity"/>
    <property type="evidence" value="ECO:0007669"/>
    <property type="project" value="UniProtKB-KW"/>
</dbReference>
<accession>A0A5Q2QFZ3</accession>
<sequence length="249" mass="27066">MHADYPIDQQLQGQIHLVTGATRGIGEALCWSLARAGATVLMLGRDEAALETLYDGLMAESLPEPVIIPLDLETLTLDAAEELAGMIETHFGKLNGVIHNAALLGSRTPVASIKSKEWERVQRVNVDAVLYLTQGLLPLLDATENATLVLTSSGVGAKARAYWGAYAVSKFAIEGLAQLLADELENTSSTRVFCIDPGATRTSMRAAAYPGEDPMDHPEPAQLMPFYHWLLSMDSQPQRGQRIKARLDR</sequence>
<organism evidence="4 5">
    <name type="scientific">Litorivicinus lipolyticus</name>
    <dbReference type="NCBI Taxonomy" id="418701"/>
    <lineage>
        <taxon>Bacteria</taxon>
        <taxon>Pseudomonadati</taxon>
        <taxon>Pseudomonadota</taxon>
        <taxon>Gammaproteobacteria</taxon>
        <taxon>Oceanospirillales</taxon>
        <taxon>Litorivicinaceae</taxon>
        <taxon>Litorivicinus</taxon>
    </lineage>
</organism>
<dbReference type="InterPro" id="IPR057326">
    <property type="entry name" value="KR_dom"/>
</dbReference>
<dbReference type="PANTHER" id="PTHR42901">
    <property type="entry name" value="ALCOHOL DEHYDROGENASE"/>
    <property type="match status" value="1"/>
</dbReference>
<evidence type="ECO:0000256" key="2">
    <source>
        <dbReference type="ARBA" id="ARBA00023002"/>
    </source>
</evidence>
<evidence type="ECO:0000256" key="1">
    <source>
        <dbReference type="ARBA" id="ARBA00006484"/>
    </source>
</evidence>
<dbReference type="EMBL" id="CP045871">
    <property type="protein sequence ID" value="QGG81282.1"/>
    <property type="molecule type" value="Genomic_DNA"/>
</dbReference>
<dbReference type="InterPro" id="IPR020904">
    <property type="entry name" value="Sc_DH/Rdtase_CS"/>
</dbReference>
<keyword evidence="2" id="KW-0560">Oxidoreductase</keyword>
<dbReference type="InterPro" id="IPR036291">
    <property type="entry name" value="NAD(P)-bd_dom_sf"/>
</dbReference>
<evidence type="ECO:0000313" key="4">
    <source>
        <dbReference type="EMBL" id="QGG81282.1"/>
    </source>
</evidence>
<dbReference type="Gene3D" id="3.40.50.720">
    <property type="entry name" value="NAD(P)-binding Rossmann-like Domain"/>
    <property type="match status" value="1"/>
</dbReference>
<dbReference type="PRINTS" id="PR00081">
    <property type="entry name" value="GDHRDH"/>
</dbReference>
<name>A0A5Q2QFZ3_9GAMM</name>
<dbReference type="PANTHER" id="PTHR42901:SF1">
    <property type="entry name" value="ALCOHOL DEHYDROGENASE"/>
    <property type="match status" value="1"/>
</dbReference>
<evidence type="ECO:0000313" key="5">
    <source>
        <dbReference type="Proteomes" id="UP000388235"/>
    </source>
</evidence>
<dbReference type="InterPro" id="IPR002347">
    <property type="entry name" value="SDR_fam"/>
</dbReference>
<dbReference type="NCBIfam" id="NF006509">
    <property type="entry name" value="PRK08945.1"/>
    <property type="match status" value="1"/>
</dbReference>